<accession>A0ABU7BC01</accession>
<name>A0ABU7BC01_9TELE</name>
<gene>
    <name evidence="1" type="ORF">ATANTOWER_004656</name>
</gene>
<sequence length="185" mass="20974">MDGISRRCRGEEGVGFGTSESQSCFLPMIVHKVWIMTQRTRSCRPAAAMCFILRLAGLRGRVRSAMFYYLYIKIKEGLEVVWPSDQGASWAFWRFSRQVSKVEDPGVDQELAEKDYTILQVSGISKNDIASSGGDGNFCVSLLDLLPLQLNFGKADHRFWNFTDNMISNYQFNLISEDHLKALLS</sequence>
<organism evidence="1 2">
    <name type="scientific">Ataeniobius toweri</name>
    <dbReference type="NCBI Taxonomy" id="208326"/>
    <lineage>
        <taxon>Eukaryota</taxon>
        <taxon>Metazoa</taxon>
        <taxon>Chordata</taxon>
        <taxon>Craniata</taxon>
        <taxon>Vertebrata</taxon>
        <taxon>Euteleostomi</taxon>
        <taxon>Actinopterygii</taxon>
        <taxon>Neopterygii</taxon>
        <taxon>Teleostei</taxon>
        <taxon>Neoteleostei</taxon>
        <taxon>Acanthomorphata</taxon>
        <taxon>Ovalentaria</taxon>
        <taxon>Atherinomorphae</taxon>
        <taxon>Cyprinodontiformes</taxon>
        <taxon>Goodeidae</taxon>
        <taxon>Ataeniobius</taxon>
    </lineage>
</organism>
<dbReference type="EMBL" id="JAHUTI010049324">
    <property type="protein sequence ID" value="MED6247501.1"/>
    <property type="molecule type" value="Genomic_DNA"/>
</dbReference>
<proteinExistence type="predicted"/>
<evidence type="ECO:0000313" key="1">
    <source>
        <dbReference type="EMBL" id="MED6247501.1"/>
    </source>
</evidence>
<reference evidence="1 2" key="1">
    <citation type="submission" date="2021-07" db="EMBL/GenBank/DDBJ databases">
        <authorList>
            <person name="Palmer J.M."/>
        </authorList>
    </citation>
    <scope>NUCLEOTIDE SEQUENCE [LARGE SCALE GENOMIC DNA]</scope>
    <source>
        <strain evidence="1 2">AT_MEX2019</strain>
        <tissue evidence="1">Muscle</tissue>
    </source>
</reference>
<dbReference type="Proteomes" id="UP001345963">
    <property type="component" value="Unassembled WGS sequence"/>
</dbReference>
<comment type="caution">
    <text evidence="1">The sequence shown here is derived from an EMBL/GenBank/DDBJ whole genome shotgun (WGS) entry which is preliminary data.</text>
</comment>
<evidence type="ECO:0000313" key="2">
    <source>
        <dbReference type="Proteomes" id="UP001345963"/>
    </source>
</evidence>
<protein>
    <submittedName>
        <fullName evidence="1">Uncharacterized protein</fullName>
    </submittedName>
</protein>
<keyword evidence="2" id="KW-1185">Reference proteome</keyword>